<keyword evidence="5 7" id="KW-0408">Iron</keyword>
<gene>
    <name evidence="8" type="ORF">F0L68_00600</name>
</gene>
<evidence type="ECO:0000256" key="5">
    <source>
        <dbReference type="ARBA" id="ARBA00023004"/>
    </source>
</evidence>
<dbReference type="PRINTS" id="PR00359">
    <property type="entry name" value="BP450"/>
</dbReference>
<evidence type="ECO:0000256" key="6">
    <source>
        <dbReference type="ARBA" id="ARBA00023033"/>
    </source>
</evidence>
<dbReference type="AlphaFoldDB" id="A0A5B2XTR7"/>
<dbReference type="Gene3D" id="1.10.630.10">
    <property type="entry name" value="Cytochrome P450"/>
    <property type="match status" value="1"/>
</dbReference>
<sequence>MTVAHIGSSGNVDLFTSAYWDSAAEVATLLRAEGAVHRALLPSSVPVWVVGRYEEARAALADPRLSKDAAGLSEIMLARLAEAGELVEVSGVFAPHMLFSDPPRHTRLRRLLARDFTPKRVELLRPRIERMADDLLDAMPAGEAVDLVTAFAFPLPFTVICELIGVPEADRFAFRDWVSQLMTEEPETSVAASHQMAAYFAELIAAKRAEPGHDLLSALILPEASGDRLTDPELVGTMFLLLVAGHETTANLIGNGVRWLMGDPQAWRRFGAEPGLVPAAVEELLRFDSPIRMATHRFTAEPVVIGGTAIPAGEIVLISLGSANRDERRFDRADELDLRRHTGTHLSFGHGVHHCLGAPLARLEGEIALRRLATRFPDARLAVPPEALRRRASSIINGYVELPVVLRSAGSSASCRAS</sequence>
<comment type="caution">
    <text evidence="8">The sequence shown here is derived from an EMBL/GenBank/DDBJ whole genome shotgun (WGS) entry which is preliminary data.</text>
</comment>
<evidence type="ECO:0000256" key="4">
    <source>
        <dbReference type="ARBA" id="ARBA00023002"/>
    </source>
</evidence>
<dbReference type="InterPro" id="IPR002397">
    <property type="entry name" value="Cyt_P450_B"/>
</dbReference>
<protein>
    <submittedName>
        <fullName evidence="8">Cytochrome P450</fullName>
    </submittedName>
</protein>
<dbReference type="PANTHER" id="PTHR46696">
    <property type="entry name" value="P450, PUTATIVE (EUROFUNG)-RELATED"/>
    <property type="match status" value="1"/>
</dbReference>
<evidence type="ECO:0000256" key="2">
    <source>
        <dbReference type="ARBA" id="ARBA00022617"/>
    </source>
</evidence>
<dbReference type="GO" id="GO:0020037">
    <property type="term" value="F:heme binding"/>
    <property type="evidence" value="ECO:0007669"/>
    <property type="project" value="InterPro"/>
</dbReference>
<dbReference type="InterPro" id="IPR036396">
    <property type="entry name" value="Cyt_P450_sf"/>
</dbReference>
<proteinExistence type="inferred from homology"/>
<name>A0A5B2XTR7_9PSEU</name>
<dbReference type="PANTHER" id="PTHR46696:SF1">
    <property type="entry name" value="CYTOCHROME P450 YJIB-RELATED"/>
    <property type="match status" value="1"/>
</dbReference>
<dbReference type="CDD" id="cd11029">
    <property type="entry name" value="CYP107-like"/>
    <property type="match status" value="1"/>
</dbReference>
<reference evidence="8 9" key="1">
    <citation type="submission" date="2019-09" db="EMBL/GenBank/DDBJ databases">
        <title>Goodfellowia gen. nov., a new genus of the Pseudonocardineae related to Actinoalloteichus, containing Goodfellowia coeruleoviolacea gen. nov., comb. nov. gen. nov., comb. nov.</title>
        <authorList>
            <person name="Labeda D."/>
        </authorList>
    </citation>
    <scope>NUCLEOTIDE SEQUENCE [LARGE SCALE GENOMIC DNA]</scope>
    <source>
        <strain evidence="8 9">AN110305</strain>
    </source>
</reference>
<dbReference type="PRINTS" id="PR00385">
    <property type="entry name" value="P450"/>
</dbReference>
<comment type="similarity">
    <text evidence="1 7">Belongs to the cytochrome P450 family.</text>
</comment>
<accession>A0A5B2XTR7</accession>
<dbReference type="InterPro" id="IPR017972">
    <property type="entry name" value="Cyt_P450_CS"/>
</dbReference>
<dbReference type="OrthoDB" id="3700148at2"/>
<evidence type="ECO:0000256" key="3">
    <source>
        <dbReference type="ARBA" id="ARBA00022723"/>
    </source>
</evidence>
<dbReference type="GO" id="GO:0005506">
    <property type="term" value="F:iron ion binding"/>
    <property type="evidence" value="ECO:0007669"/>
    <property type="project" value="InterPro"/>
</dbReference>
<keyword evidence="2 7" id="KW-0349">Heme</keyword>
<dbReference type="FunFam" id="1.10.630.10:FF:000018">
    <property type="entry name" value="Cytochrome P450 monooxygenase"/>
    <property type="match status" value="1"/>
</dbReference>
<dbReference type="GO" id="GO:0016705">
    <property type="term" value="F:oxidoreductase activity, acting on paired donors, with incorporation or reduction of molecular oxygen"/>
    <property type="evidence" value="ECO:0007669"/>
    <property type="project" value="InterPro"/>
</dbReference>
<dbReference type="EMBL" id="VUOB01000001">
    <property type="protein sequence ID" value="KAA2267067.1"/>
    <property type="molecule type" value="Genomic_DNA"/>
</dbReference>
<evidence type="ECO:0000313" key="9">
    <source>
        <dbReference type="Proteomes" id="UP000323454"/>
    </source>
</evidence>
<organism evidence="8 9">
    <name type="scientific">Solihabitans fulvus</name>
    <dbReference type="NCBI Taxonomy" id="1892852"/>
    <lineage>
        <taxon>Bacteria</taxon>
        <taxon>Bacillati</taxon>
        <taxon>Actinomycetota</taxon>
        <taxon>Actinomycetes</taxon>
        <taxon>Pseudonocardiales</taxon>
        <taxon>Pseudonocardiaceae</taxon>
        <taxon>Solihabitans</taxon>
    </lineage>
</organism>
<evidence type="ECO:0000256" key="1">
    <source>
        <dbReference type="ARBA" id="ARBA00010617"/>
    </source>
</evidence>
<dbReference type="InterPro" id="IPR001128">
    <property type="entry name" value="Cyt_P450"/>
</dbReference>
<keyword evidence="6 7" id="KW-0503">Monooxygenase</keyword>
<dbReference type="GO" id="GO:0004497">
    <property type="term" value="F:monooxygenase activity"/>
    <property type="evidence" value="ECO:0007669"/>
    <property type="project" value="UniProtKB-KW"/>
</dbReference>
<evidence type="ECO:0000256" key="7">
    <source>
        <dbReference type="RuleBase" id="RU000461"/>
    </source>
</evidence>
<keyword evidence="3 7" id="KW-0479">Metal-binding</keyword>
<dbReference type="Proteomes" id="UP000323454">
    <property type="component" value="Unassembled WGS sequence"/>
</dbReference>
<dbReference type="PROSITE" id="PS00086">
    <property type="entry name" value="CYTOCHROME_P450"/>
    <property type="match status" value="1"/>
</dbReference>
<keyword evidence="4 7" id="KW-0560">Oxidoreductase</keyword>
<dbReference type="SUPFAM" id="SSF48264">
    <property type="entry name" value="Cytochrome P450"/>
    <property type="match status" value="1"/>
</dbReference>
<dbReference type="RefSeq" id="WP_149847376.1">
    <property type="nucleotide sequence ID" value="NZ_VUOB01000001.1"/>
</dbReference>
<dbReference type="Pfam" id="PF00067">
    <property type="entry name" value="p450"/>
    <property type="match status" value="1"/>
</dbReference>
<evidence type="ECO:0000313" key="8">
    <source>
        <dbReference type="EMBL" id="KAA2267067.1"/>
    </source>
</evidence>
<keyword evidence="9" id="KW-1185">Reference proteome</keyword>
<reference evidence="8 9" key="2">
    <citation type="submission" date="2019-09" db="EMBL/GenBank/DDBJ databases">
        <authorList>
            <person name="Jin C."/>
        </authorList>
    </citation>
    <scope>NUCLEOTIDE SEQUENCE [LARGE SCALE GENOMIC DNA]</scope>
    <source>
        <strain evidence="8 9">AN110305</strain>
    </source>
</reference>